<keyword evidence="1" id="KW-1133">Transmembrane helix</keyword>
<keyword evidence="3" id="KW-1185">Reference proteome</keyword>
<accession>A0A852YAK5</accession>
<sequence length="130" mass="14216">MITLNFLDYLTIVPLLVIAAATSGLLILGFVNRAERRAEAASLETAAIEAVRDAEAAMSKGLEVQEEDGEVVRNTKQAAARHIERAHRIDKFRADLASVKLTSAEWETFFALGSEEQMVEAARLAEEQAS</sequence>
<organism evidence="2 3">
    <name type="scientific">Schumannella luteola</name>
    <dbReference type="NCBI Taxonomy" id="472059"/>
    <lineage>
        <taxon>Bacteria</taxon>
        <taxon>Bacillati</taxon>
        <taxon>Actinomycetota</taxon>
        <taxon>Actinomycetes</taxon>
        <taxon>Micrococcales</taxon>
        <taxon>Microbacteriaceae</taxon>
        <taxon>Schumannella</taxon>
    </lineage>
</organism>
<dbReference type="AlphaFoldDB" id="A0A852YAK5"/>
<keyword evidence="1" id="KW-0472">Membrane</keyword>
<keyword evidence="1" id="KW-0812">Transmembrane</keyword>
<evidence type="ECO:0000313" key="3">
    <source>
        <dbReference type="Proteomes" id="UP000553888"/>
    </source>
</evidence>
<gene>
    <name evidence="2" type="ORF">BJ979_002159</name>
</gene>
<feature type="transmembrane region" description="Helical" evidence="1">
    <location>
        <begin position="12"/>
        <end position="31"/>
    </location>
</feature>
<reference evidence="2 3" key="1">
    <citation type="submission" date="2020-07" db="EMBL/GenBank/DDBJ databases">
        <title>Sequencing the genomes of 1000 actinobacteria strains.</title>
        <authorList>
            <person name="Klenk H.-P."/>
        </authorList>
    </citation>
    <scope>NUCLEOTIDE SEQUENCE [LARGE SCALE GENOMIC DNA]</scope>
    <source>
        <strain evidence="2 3">DSM 23141</strain>
    </source>
</reference>
<dbReference type="Proteomes" id="UP000553888">
    <property type="component" value="Unassembled WGS sequence"/>
</dbReference>
<evidence type="ECO:0000313" key="2">
    <source>
        <dbReference type="EMBL" id="NYG99533.1"/>
    </source>
</evidence>
<dbReference type="RefSeq" id="WP_179567769.1">
    <property type="nucleotide sequence ID" value="NZ_JACBZY010000001.1"/>
</dbReference>
<protein>
    <submittedName>
        <fullName evidence="2">Uncharacterized protein</fullName>
    </submittedName>
</protein>
<name>A0A852YAK5_9MICO</name>
<proteinExistence type="predicted"/>
<dbReference type="EMBL" id="JACBZY010000001">
    <property type="protein sequence ID" value="NYG99533.1"/>
    <property type="molecule type" value="Genomic_DNA"/>
</dbReference>
<evidence type="ECO:0000256" key="1">
    <source>
        <dbReference type="SAM" id="Phobius"/>
    </source>
</evidence>
<comment type="caution">
    <text evidence="2">The sequence shown here is derived from an EMBL/GenBank/DDBJ whole genome shotgun (WGS) entry which is preliminary data.</text>
</comment>